<sequence>MTLIFPLLTFSFLLIISTTHAQTGVSPQPVQEYAFARAGSKLYIQGGHFVQNGTPTIVSGQLFSLDLSINWSVDSPPWKALSSGAQQWFFYAVATPDNKTIITIKRTDTESYIMSKYDIASDNWFSTQEIIPSATESRNGMRPVIDPATSLVYMNGMQYLNIYNPTTSVVNLQLIPTNVFPTRQYAGAVYNLARNSVMYFGGSNAQYQLVPTATFITEYSLTSMSWGVFPGTGTPPDARPDCCMASSEDGNTVVVYGGGVAAPVNFTGSIYILDIPSGKWTRGPDGEVVVYVGCIIVGTQFLAWGGGNSNNTYTGPPVIFDLKKLTWVKNYVAPAYYQNLPTGSNTGKSSSSLPGIAGGVVGGLFVAALVAFFIYRKRKQDKIIHDIPSEQQQQPPSSSQDKNQDSDHEDISTPATQHQEPKESQARNPHMTGYGGNLASYPQIAGFNDNLGRSPQDISMLDLSQYASQQQSDFVNATPVPFTGGPALPEKDSYQTTMTPVMGYVPREPEYIPNAMNIPVDYVAPSPQAFYSKDEYGNVYQVTPVLTVSNGNMCPIPPAATKPPSNAGSTGYLR</sequence>
<evidence type="ECO:0000313" key="6">
    <source>
        <dbReference type="EMBL" id="KAG0009917.1"/>
    </source>
</evidence>
<keyword evidence="1" id="KW-0880">Kelch repeat</keyword>
<keyword evidence="4" id="KW-1133">Transmembrane helix</keyword>
<keyword evidence="4" id="KW-0472">Membrane</keyword>
<feature type="region of interest" description="Disordered" evidence="3">
    <location>
        <begin position="387"/>
        <end position="437"/>
    </location>
</feature>
<dbReference type="CDD" id="cd12087">
    <property type="entry name" value="TM_EGFR-like"/>
    <property type="match status" value="1"/>
</dbReference>
<dbReference type="EMBL" id="JAAAID010001462">
    <property type="protein sequence ID" value="KAG0009917.1"/>
    <property type="molecule type" value="Genomic_DNA"/>
</dbReference>
<reference evidence="6" key="1">
    <citation type="journal article" date="2020" name="Fungal Divers.">
        <title>Resolving the Mortierellaceae phylogeny through synthesis of multi-gene phylogenetics and phylogenomics.</title>
        <authorList>
            <person name="Vandepol N."/>
            <person name="Liber J."/>
            <person name="Desiro A."/>
            <person name="Na H."/>
            <person name="Kennedy M."/>
            <person name="Barry K."/>
            <person name="Grigoriev I.V."/>
            <person name="Miller A.N."/>
            <person name="O'Donnell K."/>
            <person name="Stajich J.E."/>
            <person name="Bonito G."/>
        </authorList>
    </citation>
    <scope>NUCLEOTIDE SEQUENCE</scope>
    <source>
        <strain evidence="6">NRRL 2769</strain>
    </source>
</reference>
<evidence type="ECO:0000256" key="2">
    <source>
        <dbReference type="ARBA" id="ARBA00022737"/>
    </source>
</evidence>
<evidence type="ECO:0000256" key="1">
    <source>
        <dbReference type="ARBA" id="ARBA00022441"/>
    </source>
</evidence>
<dbReference type="AlphaFoldDB" id="A0A9P6SXF3"/>
<evidence type="ECO:0000256" key="4">
    <source>
        <dbReference type="SAM" id="Phobius"/>
    </source>
</evidence>
<dbReference type="Gene3D" id="2.120.10.80">
    <property type="entry name" value="Kelch-type beta propeller"/>
    <property type="match status" value="1"/>
</dbReference>
<keyword evidence="5" id="KW-0732">Signal</keyword>
<keyword evidence="4" id="KW-0812">Transmembrane</keyword>
<accession>A0A9P6SXF3</accession>
<dbReference type="OrthoDB" id="2387911at2759"/>
<keyword evidence="2" id="KW-0677">Repeat</keyword>
<feature type="signal peptide" evidence="5">
    <location>
        <begin position="1"/>
        <end position="21"/>
    </location>
</feature>
<evidence type="ECO:0000256" key="5">
    <source>
        <dbReference type="SAM" id="SignalP"/>
    </source>
</evidence>
<dbReference type="SUPFAM" id="SSF50965">
    <property type="entry name" value="Galactose oxidase, central domain"/>
    <property type="match status" value="1"/>
</dbReference>
<dbReference type="PANTHER" id="PTHR46093">
    <property type="entry name" value="ACYL-COA-BINDING DOMAIN-CONTAINING PROTEIN 5"/>
    <property type="match status" value="1"/>
</dbReference>
<dbReference type="Proteomes" id="UP000703661">
    <property type="component" value="Unassembled WGS sequence"/>
</dbReference>
<comment type="caution">
    <text evidence="6">The sequence shown here is derived from an EMBL/GenBank/DDBJ whole genome shotgun (WGS) entry which is preliminary data.</text>
</comment>
<proteinExistence type="predicted"/>
<evidence type="ECO:0000256" key="3">
    <source>
        <dbReference type="SAM" id="MobiDB-lite"/>
    </source>
</evidence>
<dbReference type="PANTHER" id="PTHR46093:SF18">
    <property type="entry name" value="FIBRONECTIN TYPE-III DOMAIN-CONTAINING PROTEIN"/>
    <property type="match status" value="1"/>
</dbReference>
<feature type="compositionally biased region" description="Basic and acidic residues" evidence="3">
    <location>
        <begin position="402"/>
        <end position="411"/>
    </location>
</feature>
<dbReference type="InterPro" id="IPR011043">
    <property type="entry name" value="Gal_Oxase/kelch_b-propeller"/>
</dbReference>
<protein>
    <recommendedName>
        <fullName evidence="8">Kelch repeat protein</fullName>
    </recommendedName>
</protein>
<evidence type="ECO:0008006" key="8">
    <source>
        <dbReference type="Google" id="ProtNLM"/>
    </source>
</evidence>
<keyword evidence="7" id="KW-1185">Reference proteome</keyword>
<feature type="compositionally biased region" description="Low complexity" evidence="3">
    <location>
        <begin position="389"/>
        <end position="401"/>
    </location>
</feature>
<feature type="chain" id="PRO_5040364667" description="Kelch repeat protein" evidence="5">
    <location>
        <begin position="22"/>
        <end position="574"/>
    </location>
</feature>
<feature type="transmembrane region" description="Helical" evidence="4">
    <location>
        <begin position="353"/>
        <end position="375"/>
    </location>
</feature>
<dbReference type="InterPro" id="IPR015915">
    <property type="entry name" value="Kelch-typ_b-propeller"/>
</dbReference>
<evidence type="ECO:0000313" key="7">
    <source>
        <dbReference type="Proteomes" id="UP000703661"/>
    </source>
</evidence>
<gene>
    <name evidence="6" type="ORF">BGZ80_001940</name>
</gene>
<organism evidence="6 7">
    <name type="scientific">Entomortierella chlamydospora</name>
    <dbReference type="NCBI Taxonomy" id="101097"/>
    <lineage>
        <taxon>Eukaryota</taxon>
        <taxon>Fungi</taxon>
        <taxon>Fungi incertae sedis</taxon>
        <taxon>Mucoromycota</taxon>
        <taxon>Mortierellomycotina</taxon>
        <taxon>Mortierellomycetes</taxon>
        <taxon>Mortierellales</taxon>
        <taxon>Mortierellaceae</taxon>
        <taxon>Entomortierella</taxon>
    </lineage>
</organism>
<name>A0A9P6SXF3_9FUNG</name>